<dbReference type="Gene3D" id="3.30.379.10">
    <property type="entry name" value="Chitobiase/beta-hexosaminidase domain 2-like"/>
    <property type="match status" value="1"/>
</dbReference>
<accession>A0A5M9HHC7</accession>
<dbReference type="InterPro" id="IPR029018">
    <property type="entry name" value="Hex-like_dom2"/>
</dbReference>
<evidence type="ECO:0000313" key="5">
    <source>
        <dbReference type="EMBL" id="KAA8484377.1"/>
    </source>
</evidence>
<evidence type="ECO:0000259" key="3">
    <source>
        <dbReference type="Pfam" id="PF12971"/>
    </source>
</evidence>
<dbReference type="Pfam" id="PF12971">
    <property type="entry name" value="NAGLU_N"/>
    <property type="match status" value="1"/>
</dbReference>
<keyword evidence="1" id="KW-0378">Hydrolase</keyword>
<dbReference type="Pfam" id="PF05089">
    <property type="entry name" value="NAGLU"/>
    <property type="match status" value="1"/>
</dbReference>
<organism evidence="5 6">
    <name type="scientific">Arcticibacter tournemirensis</name>
    <dbReference type="NCBI Taxonomy" id="699437"/>
    <lineage>
        <taxon>Bacteria</taxon>
        <taxon>Pseudomonadati</taxon>
        <taxon>Bacteroidota</taxon>
        <taxon>Sphingobacteriia</taxon>
        <taxon>Sphingobacteriales</taxon>
        <taxon>Sphingobacteriaceae</taxon>
        <taxon>Arcticibacter</taxon>
    </lineage>
</organism>
<comment type="caution">
    <text evidence="5">The sequence shown here is derived from an EMBL/GenBank/DDBJ whole genome shotgun (WGS) entry which is preliminary data.</text>
</comment>
<dbReference type="InterPro" id="IPR024732">
    <property type="entry name" value="NAGLU_C"/>
</dbReference>
<feature type="domain" description="Alpha-N-acetylglucosaminidase C-terminal" evidence="4">
    <location>
        <begin position="466"/>
        <end position="728"/>
    </location>
</feature>
<dbReference type="PANTHER" id="PTHR12872">
    <property type="entry name" value="ALPHA-N-ACETYLGLUCOSAMINIDASE"/>
    <property type="match status" value="1"/>
</dbReference>
<dbReference type="EMBL" id="VWNE01000008">
    <property type="protein sequence ID" value="KAA8484377.1"/>
    <property type="molecule type" value="Genomic_DNA"/>
</dbReference>
<dbReference type="InterPro" id="IPR024240">
    <property type="entry name" value="NAGLU_N"/>
</dbReference>
<dbReference type="GO" id="GO:0005975">
    <property type="term" value="P:carbohydrate metabolic process"/>
    <property type="evidence" value="ECO:0007669"/>
    <property type="project" value="UniProtKB-ARBA"/>
</dbReference>
<evidence type="ECO:0000259" key="4">
    <source>
        <dbReference type="Pfam" id="PF12972"/>
    </source>
</evidence>
<feature type="domain" description="Alpha-N-acetylglucosaminidase N-terminal" evidence="3">
    <location>
        <begin position="33"/>
        <end position="112"/>
    </location>
</feature>
<protein>
    <submittedName>
        <fullName evidence="5">Alpha-N-acetylglucosaminidase</fullName>
    </submittedName>
</protein>
<dbReference type="PANTHER" id="PTHR12872:SF1">
    <property type="entry name" value="ALPHA-N-ACETYLGLUCOSAMINIDASE"/>
    <property type="match status" value="1"/>
</dbReference>
<feature type="domain" description="Alpha-N-acetylglucosaminidase tim-barrel" evidence="2">
    <location>
        <begin position="127"/>
        <end position="457"/>
    </location>
</feature>
<evidence type="ECO:0000256" key="1">
    <source>
        <dbReference type="ARBA" id="ARBA00022801"/>
    </source>
</evidence>
<dbReference type="GO" id="GO:0016787">
    <property type="term" value="F:hydrolase activity"/>
    <property type="evidence" value="ECO:0007669"/>
    <property type="project" value="UniProtKB-KW"/>
</dbReference>
<evidence type="ECO:0000259" key="2">
    <source>
        <dbReference type="Pfam" id="PF05089"/>
    </source>
</evidence>
<dbReference type="Pfam" id="PF12972">
    <property type="entry name" value="NAGLU_C"/>
    <property type="match status" value="1"/>
</dbReference>
<dbReference type="Gene3D" id="3.20.20.80">
    <property type="entry name" value="Glycosidases"/>
    <property type="match status" value="1"/>
</dbReference>
<sequence>MKKELFLITFLAIFISSYSGYTQEAGSSLNKSAVRSLIKRILPSHSHFFDVAFIPQENGKDVFQIETKNGQILLSGPNGVSVASALNYYLKNFAGCDIGWNGTNLNLPPKLPLPKEKIHKQTPYTYRYNLNYCTFNYTMSWWDWDRWEWEIDWMALNGINMPLALTGQNSIWDRVYKSLGFTDKDLAGFFSGPAYFNWFWMGNLDGWGGPLPQSFMEMHEALQKRILSRERELGMTPVLPAFTGHVPPSFKDRYPQAKLKKTSWQGFPDVYILDPDDPMFLAIGKKFIGEEIKTFGTDHLYSADTFNENTPPTNDSTYLNDISRKVYQSMAEADSKATWIMQGWMFSYSAKFWQPTQIKALLNGIPNDRMIILDLYSESKPVWNRTEAYYGKPWIWCMLHNFGGNISMYGRMNNVANDPANALHDPKSGNLVGIGLTPEAIEQNPVMYELMLEHVWRDKPIDLATWLPDYSSRRYGKRNQNAIKAWEVLRNTVYNGAITSGGPESIITGRPTFNKTTRWTNTKKAYHPKDLLPAWNLLITASPDLKNSDGFQYDLVDLTRQVLVNYADTLQQRFAKAYKAKDVANFKKYSNEFLMVIDDVDKLLSSRKDFLLGRWLNAARKWGTSAEEKRLYEMNARNQITLWGDENSVLNDYACKQWAGLLHDFYKPRWKQFFEYVIPLMENDKEVNLKVFESKIKSWEWSWVQKTNSYNDMPSGDPVGFSKQMYRKYEKLIKQADKD</sequence>
<dbReference type="Proteomes" id="UP000322918">
    <property type="component" value="Unassembled WGS sequence"/>
</dbReference>
<name>A0A5M9HHC7_9SPHI</name>
<evidence type="ECO:0000313" key="6">
    <source>
        <dbReference type="Proteomes" id="UP000322918"/>
    </source>
</evidence>
<reference evidence="5 6" key="1">
    <citation type="submission" date="2019-09" db="EMBL/GenBank/DDBJ databases">
        <title>Pararcticibacter amylolyticus gen. nov., sp. nov., isolated from a rottenly hemp rope, and reclassification of Pedobacter tournemirensis as Pararcticibacter tournemirensis comb. nov.</title>
        <authorList>
            <person name="Cai Y."/>
        </authorList>
    </citation>
    <scope>NUCLEOTIDE SEQUENCE [LARGE SCALE GENOMIC DNA]</scope>
    <source>
        <strain evidence="5 6">TF5-37.2-LB10</strain>
    </source>
</reference>
<keyword evidence="6" id="KW-1185">Reference proteome</keyword>
<dbReference type="Gene3D" id="1.20.120.670">
    <property type="entry name" value="N-acetyl-b-d-glucoasminidase"/>
    <property type="match status" value="1"/>
</dbReference>
<dbReference type="InterPro" id="IPR024733">
    <property type="entry name" value="NAGLU_tim-barrel"/>
</dbReference>
<proteinExistence type="predicted"/>
<dbReference type="OrthoDB" id="179563at2"/>
<dbReference type="InterPro" id="IPR007781">
    <property type="entry name" value="NAGLU"/>
</dbReference>
<dbReference type="AlphaFoldDB" id="A0A5M9HHC7"/>
<dbReference type="RefSeq" id="WP_141814366.1">
    <property type="nucleotide sequence ID" value="NZ_VFPL01000001.1"/>
</dbReference>
<gene>
    <name evidence="5" type="ORF">F1649_06280</name>
</gene>